<organism evidence="1 2">
    <name type="scientific">Ambispora gerdemannii</name>
    <dbReference type="NCBI Taxonomy" id="144530"/>
    <lineage>
        <taxon>Eukaryota</taxon>
        <taxon>Fungi</taxon>
        <taxon>Fungi incertae sedis</taxon>
        <taxon>Mucoromycota</taxon>
        <taxon>Glomeromycotina</taxon>
        <taxon>Glomeromycetes</taxon>
        <taxon>Archaeosporales</taxon>
        <taxon>Ambisporaceae</taxon>
        <taxon>Ambispora</taxon>
    </lineage>
</organism>
<sequence length="130" mass="14511">MPQSAKSLSVNITDTAVEAQSCHNMEYLDLDDYMFITDSSICDIACSYPNLQHLDLSARELFITDIAIKKCSNLKIFLRKIPPPTQAENSSLELEDKPLNDTVERIERLHVLQAGQGILTGCMLIIVIEA</sequence>
<reference evidence="1" key="1">
    <citation type="submission" date="2021-06" db="EMBL/GenBank/DDBJ databases">
        <authorList>
            <person name="Kallberg Y."/>
            <person name="Tangrot J."/>
            <person name="Rosling A."/>
        </authorList>
    </citation>
    <scope>NUCLEOTIDE SEQUENCE</scope>
    <source>
        <strain evidence="1">MT106</strain>
    </source>
</reference>
<evidence type="ECO:0000313" key="2">
    <source>
        <dbReference type="Proteomes" id="UP000789831"/>
    </source>
</evidence>
<dbReference type="Proteomes" id="UP000789831">
    <property type="component" value="Unassembled WGS sequence"/>
</dbReference>
<dbReference type="SUPFAM" id="SSF52047">
    <property type="entry name" value="RNI-like"/>
    <property type="match status" value="1"/>
</dbReference>
<dbReference type="EMBL" id="CAJVPL010000862">
    <property type="protein sequence ID" value="CAG8535631.1"/>
    <property type="molecule type" value="Genomic_DNA"/>
</dbReference>
<evidence type="ECO:0000313" key="1">
    <source>
        <dbReference type="EMBL" id="CAG8535631.1"/>
    </source>
</evidence>
<gene>
    <name evidence="1" type="ORF">AGERDE_LOCUS5929</name>
</gene>
<protein>
    <submittedName>
        <fullName evidence="1">3811_t:CDS:1</fullName>
    </submittedName>
</protein>
<dbReference type="Gene3D" id="3.80.10.10">
    <property type="entry name" value="Ribonuclease Inhibitor"/>
    <property type="match status" value="1"/>
</dbReference>
<accession>A0A9N9FH23</accession>
<name>A0A9N9FH23_9GLOM</name>
<proteinExistence type="predicted"/>
<dbReference type="OrthoDB" id="550575at2759"/>
<keyword evidence="2" id="KW-1185">Reference proteome</keyword>
<dbReference type="AlphaFoldDB" id="A0A9N9FH23"/>
<dbReference type="InterPro" id="IPR032675">
    <property type="entry name" value="LRR_dom_sf"/>
</dbReference>
<comment type="caution">
    <text evidence="1">The sequence shown here is derived from an EMBL/GenBank/DDBJ whole genome shotgun (WGS) entry which is preliminary data.</text>
</comment>